<evidence type="ECO:0000313" key="7">
    <source>
        <dbReference type="EMBL" id="SEC67518.1"/>
    </source>
</evidence>
<dbReference type="PANTHER" id="PTHR30481">
    <property type="entry name" value="DNA ADENINE METHYLASE"/>
    <property type="match status" value="1"/>
</dbReference>
<dbReference type="InterPro" id="IPR029063">
    <property type="entry name" value="SAM-dependent_MTases_sf"/>
</dbReference>
<keyword evidence="4" id="KW-0808">Transferase</keyword>
<dbReference type="GO" id="GO:1904047">
    <property type="term" value="F:S-adenosyl-L-methionine binding"/>
    <property type="evidence" value="ECO:0007669"/>
    <property type="project" value="TreeGrafter"/>
</dbReference>
<organism evidence="7 8">
    <name type="scientific">Tsukamurella tyrosinosolvens</name>
    <dbReference type="NCBI Taxonomy" id="57704"/>
    <lineage>
        <taxon>Bacteria</taxon>
        <taxon>Bacillati</taxon>
        <taxon>Actinomycetota</taxon>
        <taxon>Actinomycetes</taxon>
        <taxon>Mycobacteriales</taxon>
        <taxon>Tsukamurellaceae</taxon>
        <taxon>Tsukamurella</taxon>
    </lineage>
</organism>
<dbReference type="Gene3D" id="1.10.1020.10">
    <property type="entry name" value="Adenine-specific Methyltransferase, Domain 2"/>
    <property type="match status" value="1"/>
</dbReference>
<dbReference type="STRING" id="57704.SAMN04489793_2885"/>
<name>A0A1H4UGJ9_TSUTY</name>
<dbReference type="Gene3D" id="3.40.50.150">
    <property type="entry name" value="Vaccinia Virus protein VP39"/>
    <property type="match status" value="1"/>
</dbReference>
<dbReference type="GO" id="GO:0009007">
    <property type="term" value="F:site-specific DNA-methyltransferase (adenine-specific) activity"/>
    <property type="evidence" value="ECO:0007669"/>
    <property type="project" value="UniProtKB-EC"/>
</dbReference>
<keyword evidence="3 7" id="KW-0489">Methyltransferase</keyword>
<evidence type="ECO:0000256" key="5">
    <source>
        <dbReference type="ARBA" id="ARBA00022691"/>
    </source>
</evidence>
<evidence type="ECO:0000256" key="2">
    <source>
        <dbReference type="ARBA" id="ARBA00011900"/>
    </source>
</evidence>
<dbReference type="Proteomes" id="UP000182241">
    <property type="component" value="Unassembled WGS sequence"/>
</dbReference>
<protein>
    <recommendedName>
        <fullName evidence="2">site-specific DNA-methyltransferase (adenine-specific)</fullName>
        <ecNumber evidence="2">2.1.1.72</ecNumber>
    </recommendedName>
</protein>
<evidence type="ECO:0000256" key="1">
    <source>
        <dbReference type="ARBA" id="ARBA00006594"/>
    </source>
</evidence>
<evidence type="ECO:0000256" key="6">
    <source>
        <dbReference type="ARBA" id="ARBA00047942"/>
    </source>
</evidence>
<dbReference type="EC" id="2.1.1.72" evidence="2"/>
<dbReference type="InterPro" id="IPR023095">
    <property type="entry name" value="Ade_MeTrfase_dom_2"/>
</dbReference>
<keyword evidence="5" id="KW-0949">S-adenosyl-L-methionine</keyword>
<dbReference type="SUPFAM" id="SSF53335">
    <property type="entry name" value="S-adenosyl-L-methionine-dependent methyltransferases"/>
    <property type="match status" value="1"/>
</dbReference>
<comment type="similarity">
    <text evidence="1">Belongs to the N(4)/N(6)-methyltransferase family.</text>
</comment>
<dbReference type="GO" id="GO:0043565">
    <property type="term" value="F:sequence-specific DNA binding"/>
    <property type="evidence" value="ECO:0007669"/>
    <property type="project" value="TreeGrafter"/>
</dbReference>
<dbReference type="EMBL" id="FNSA01000003">
    <property type="protein sequence ID" value="SEC67518.1"/>
    <property type="molecule type" value="Genomic_DNA"/>
</dbReference>
<evidence type="ECO:0000256" key="4">
    <source>
        <dbReference type="ARBA" id="ARBA00022679"/>
    </source>
</evidence>
<reference evidence="8" key="1">
    <citation type="submission" date="2016-10" db="EMBL/GenBank/DDBJ databases">
        <authorList>
            <person name="Varghese N."/>
            <person name="Submissions S."/>
        </authorList>
    </citation>
    <scope>NUCLEOTIDE SEQUENCE [LARGE SCALE GENOMIC DNA]</scope>
    <source>
        <strain evidence="8">DSM 44234</strain>
    </source>
</reference>
<dbReference type="GO" id="GO:0032259">
    <property type="term" value="P:methylation"/>
    <property type="evidence" value="ECO:0007669"/>
    <property type="project" value="UniProtKB-KW"/>
</dbReference>
<comment type="catalytic activity">
    <reaction evidence="6">
        <text>a 2'-deoxyadenosine in DNA + S-adenosyl-L-methionine = an N(6)-methyl-2'-deoxyadenosine in DNA + S-adenosyl-L-homocysteine + H(+)</text>
        <dbReference type="Rhea" id="RHEA:15197"/>
        <dbReference type="Rhea" id="RHEA-COMP:12418"/>
        <dbReference type="Rhea" id="RHEA-COMP:12419"/>
        <dbReference type="ChEBI" id="CHEBI:15378"/>
        <dbReference type="ChEBI" id="CHEBI:57856"/>
        <dbReference type="ChEBI" id="CHEBI:59789"/>
        <dbReference type="ChEBI" id="CHEBI:90615"/>
        <dbReference type="ChEBI" id="CHEBI:90616"/>
        <dbReference type="EC" id="2.1.1.72"/>
    </reaction>
</comment>
<keyword evidence="8" id="KW-1185">Reference proteome</keyword>
<dbReference type="AlphaFoldDB" id="A0A1H4UGJ9"/>
<proteinExistence type="inferred from homology"/>
<dbReference type="GO" id="GO:0006298">
    <property type="term" value="P:mismatch repair"/>
    <property type="evidence" value="ECO:0007669"/>
    <property type="project" value="TreeGrafter"/>
</dbReference>
<accession>A0A1H4UGJ9</accession>
<evidence type="ECO:0000313" key="8">
    <source>
        <dbReference type="Proteomes" id="UP000182241"/>
    </source>
</evidence>
<dbReference type="InterPro" id="IPR012327">
    <property type="entry name" value="MeTrfase_D12"/>
</dbReference>
<dbReference type="PANTHER" id="PTHR30481:SF2">
    <property type="entry name" value="SITE-SPECIFIC DNA-METHYLTRANSFERASE (ADENINE-SPECIFIC)"/>
    <property type="match status" value="1"/>
</dbReference>
<evidence type="ECO:0000256" key="3">
    <source>
        <dbReference type="ARBA" id="ARBA00022603"/>
    </source>
</evidence>
<gene>
    <name evidence="7" type="ORF">SAMN04489793_2885</name>
</gene>
<dbReference type="GO" id="GO:0009307">
    <property type="term" value="P:DNA restriction-modification system"/>
    <property type="evidence" value="ECO:0007669"/>
    <property type="project" value="InterPro"/>
</dbReference>
<sequence>MAGALTGIWHSQFTFLDLAIWVEPFAGGAGAGLHLLETNVIEELWLVEKNPALAAFWRMAAHRGDELAAAVRALEPDMAQWHRAREIVAAAYEQESIDDASVALAALVLNRCSRSGMVNPRVGPIGGKNQTGRWTIRARWNADGIAERIERVYRRSDQIRVDEGDAITRIQELDGSVGIEDEVMLFVDPPYLVQGNGLYANGMSEQDHRDLAAALTGSAAHWILTYDADDRVPALYPAHRVLAYEIPNTANRQRIAEEYAVFSPFLDVQEDLHLLPKGSSRWVQRINEPAAA</sequence>